<feature type="domain" description="SIS" evidence="9">
    <location>
        <begin position="52"/>
        <end position="195"/>
    </location>
</feature>
<dbReference type="SUPFAM" id="SSF53697">
    <property type="entry name" value="SIS domain"/>
    <property type="match status" value="1"/>
</dbReference>
<dbReference type="Gene3D" id="3.40.50.10490">
    <property type="entry name" value="Glucose-6-phosphate isomerase like protein, domain 1"/>
    <property type="match status" value="1"/>
</dbReference>
<feature type="binding site" evidence="5">
    <location>
        <position position="93"/>
    </location>
    <ligand>
        <name>Zn(2+)</name>
        <dbReference type="ChEBI" id="CHEBI:29105"/>
    </ligand>
</feature>
<evidence type="ECO:0000256" key="6">
    <source>
        <dbReference type="PIRSR" id="PIRSR004692-3"/>
    </source>
</evidence>
<dbReference type="PANTHER" id="PTHR42745:SF1">
    <property type="entry name" value="ARABINOSE 5-PHOSPHATE ISOMERASE KDSD"/>
    <property type="match status" value="1"/>
</dbReference>
<dbReference type="GO" id="GO:0046872">
    <property type="term" value="F:metal ion binding"/>
    <property type="evidence" value="ECO:0007669"/>
    <property type="project" value="UniProtKB-KW"/>
</dbReference>
<feature type="site" description="Catalytically relevant" evidence="6">
    <location>
        <position position="70"/>
    </location>
</feature>
<gene>
    <name evidence="10" type="ORF">GGR16_004691</name>
</gene>
<dbReference type="Pfam" id="PF00571">
    <property type="entry name" value="CBS"/>
    <property type="match status" value="2"/>
</dbReference>
<sequence length="336" mass="34821">MSSLAARDPGTTQRRTDTAVASALRTLSSERAGLAALIEAIGGDLAAPFEAAVEAIAGARGRVIVTGMGKSGHIGRKIAATMASTGTPAYYVHPGEASHGDLGMIQADDAILALSWSGETTELSDIIGYAKRFRVPLIAFTSSAQSTLGREADVCLALPKASEACPNGLAPTTSTTMQLALGDALAIALLESRGFSAQDFRVYHPGGKLGAQLKFVRDIMHTGERLPLVGRGTSMAEAIVETSAKGFGCVLVSEDDGRLAGIVTDGDLRRHMNPSLLAQRVEEVMNPTPKAVTPDTLVGEALEVVERTKVGALVVAEDGRAVGIIHVLDLLRAGAA</sequence>
<evidence type="ECO:0000259" key="8">
    <source>
        <dbReference type="PROSITE" id="PS51371"/>
    </source>
</evidence>
<dbReference type="CDD" id="cd04604">
    <property type="entry name" value="CBS_pair_SIS_assoc"/>
    <property type="match status" value="1"/>
</dbReference>
<dbReference type="PROSITE" id="PS51371">
    <property type="entry name" value="CBS"/>
    <property type="match status" value="2"/>
</dbReference>
<keyword evidence="3 7" id="KW-0129">CBS domain</keyword>
<keyword evidence="2" id="KW-0677">Repeat</keyword>
<comment type="caution">
    <text evidence="10">The sequence shown here is derived from an EMBL/GenBank/DDBJ whole genome shotgun (WGS) entry which is preliminary data.</text>
</comment>
<dbReference type="Gene3D" id="3.10.580.10">
    <property type="entry name" value="CBS-domain"/>
    <property type="match status" value="1"/>
</dbReference>
<dbReference type="GO" id="GO:1901135">
    <property type="term" value="P:carbohydrate derivative metabolic process"/>
    <property type="evidence" value="ECO:0007669"/>
    <property type="project" value="InterPro"/>
</dbReference>
<dbReference type="InterPro" id="IPR046342">
    <property type="entry name" value="CBS_dom_sf"/>
</dbReference>
<dbReference type="CDD" id="cd05014">
    <property type="entry name" value="SIS_Kpsf"/>
    <property type="match status" value="1"/>
</dbReference>
<dbReference type="Proteomes" id="UP000577362">
    <property type="component" value="Unassembled WGS sequence"/>
</dbReference>
<dbReference type="PANTHER" id="PTHR42745">
    <property type="match status" value="1"/>
</dbReference>
<dbReference type="PIRSF" id="PIRSF004692">
    <property type="entry name" value="KdsD_KpsF"/>
    <property type="match status" value="1"/>
</dbReference>
<dbReference type="AlphaFoldDB" id="A0A840C9V8"/>
<dbReference type="FunFam" id="3.40.50.10490:FF:000011">
    <property type="entry name" value="Arabinose 5-phosphate isomerase"/>
    <property type="match status" value="1"/>
</dbReference>
<evidence type="ECO:0000256" key="5">
    <source>
        <dbReference type="PIRSR" id="PIRSR004692-2"/>
    </source>
</evidence>
<dbReference type="NCBIfam" id="TIGR00393">
    <property type="entry name" value="kpsF"/>
    <property type="match status" value="1"/>
</dbReference>
<protein>
    <submittedName>
        <fullName evidence="10">Arabinose-5-phosphate isomerase</fullName>
        <ecNumber evidence="10">5.3.1.13</ecNumber>
    </submittedName>
</protein>
<dbReference type="Pfam" id="PF01380">
    <property type="entry name" value="SIS"/>
    <property type="match status" value="1"/>
</dbReference>
<reference evidence="10 11" key="1">
    <citation type="submission" date="2020-08" db="EMBL/GenBank/DDBJ databases">
        <title>Genomic Encyclopedia of Type Strains, Phase IV (KMG-IV): sequencing the most valuable type-strain genomes for metagenomic binning, comparative biology and taxonomic classification.</title>
        <authorList>
            <person name="Goeker M."/>
        </authorList>
    </citation>
    <scope>NUCLEOTIDE SEQUENCE [LARGE SCALE GENOMIC DNA]</scope>
    <source>
        <strain evidence="10 11">DSM 103737</strain>
    </source>
</reference>
<evidence type="ECO:0000256" key="7">
    <source>
        <dbReference type="PROSITE-ProRule" id="PRU00703"/>
    </source>
</evidence>
<dbReference type="GO" id="GO:0097367">
    <property type="term" value="F:carbohydrate derivative binding"/>
    <property type="evidence" value="ECO:0007669"/>
    <property type="project" value="InterPro"/>
</dbReference>
<dbReference type="GO" id="GO:0019146">
    <property type="term" value="F:arabinose-5-phosphate isomerase activity"/>
    <property type="evidence" value="ECO:0007669"/>
    <property type="project" value="UniProtKB-EC"/>
</dbReference>
<dbReference type="InterPro" id="IPR001347">
    <property type="entry name" value="SIS_dom"/>
</dbReference>
<name>A0A840C9V8_9HYPH</name>
<organism evidence="10 11">
    <name type="scientific">Chelatococcus caeni</name>
    <dbReference type="NCBI Taxonomy" id="1348468"/>
    <lineage>
        <taxon>Bacteria</taxon>
        <taxon>Pseudomonadati</taxon>
        <taxon>Pseudomonadota</taxon>
        <taxon>Alphaproteobacteria</taxon>
        <taxon>Hyphomicrobiales</taxon>
        <taxon>Chelatococcaceae</taxon>
        <taxon>Chelatococcus</taxon>
    </lineage>
</organism>
<evidence type="ECO:0000313" key="11">
    <source>
        <dbReference type="Proteomes" id="UP000577362"/>
    </source>
</evidence>
<keyword evidence="5" id="KW-0479">Metal-binding</keyword>
<dbReference type="PROSITE" id="PS51464">
    <property type="entry name" value="SIS"/>
    <property type="match status" value="1"/>
</dbReference>
<feature type="domain" description="CBS" evidence="8">
    <location>
        <begin position="220"/>
        <end position="283"/>
    </location>
</feature>
<dbReference type="RefSeq" id="WP_019404301.1">
    <property type="nucleotide sequence ID" value="NZ_JACIEN010000008.1"/>
</dbReference>
<dbReference type="SUPFAM" id="SSF54631">
    <property type="entry name" value="CBS-domain pair"/>
    <property type="match status" value="1"/>
</dbReference>
<evidence type="ECO:0000256" key="2">
    <source>
        <dbReference type="ARBA" id="ARBA00022737"/>
    </source>
</evidence>
<evidence type="ECO:0000313" key="10">
    <source>
        <dbReference type="EMBL" id="MBB4019636.1"/>
    </source>
</evidence>
<proteinExistence type="inferred from homology"/>
<evidence type="ECO:0000259" key="9">
    <source>
        <dbReference type="PROSITE" id="PS51464"/>
    </source>
</evidence>
<evidence type="ECO:0000256" key="4">
    <source>
        <dbReference type="PIRNR" id="PIRNR004692"/>
    </source>
</evidence>
<dbReference type="InterPro" id="IPR050986">
    <property type="entry name" value="GutQ/KpsF_isomerases"/>
</dbReference>
<comment type="similarity">
    <text evidence="1 4">Belongs to the SIS family. GutQ/KpsF subfamily.</text>
</comment>
<feature type="site" description="Catalytically relevant" evidence="6">
    <location>
        <position position="163"/>
    </location>
</feature>
<dbReference type="EMBL" id="JACIEN010000008">
    <property type="protein sequence ID" value="MBB4019636.1"/>
    <property type="molecule type" value="Genomic_DNA"/>
</dbReference>
<keyword evidence="5" id="KW-0862">Zinc</keyword>
<evidence type="ECO:0000256" key="3">
    <source>
        <dbReference type="ARBA" id="ARBA00023122"/>
    </source>
</evidence>
<feature type="domain" description="CBS" evidence="8">
    <location>
        <begin position="285"/>
        <end position="336"/>
    </location>
</feature>
<dbReference type="EC" id="5.3.1.13" evidence="10"/>
<dbReference type="InterPro" id="IPR046348">
    <property type="entry name" value="SIS_dom_sf"/>
</dbReference>
<dbReference type="InterPro" id="IPR000644">
    <property type="entry name" value="CBS_dom"/>
</dbReference>
<dbReference type="InterPro" id="IPR004800">
    <property type="entry name" value="KdsD/KpsF-type"/>
</dbReference>
<dbReference type="GO" id="GO:0005975">
    <property type="term" value="P:carbohydrate metabolic process"/>
    <property type="evidence" value="ECO:0007669"/>
    <property type="project" value="InterPro"/>
</dbReference>
<dbReference type="SMART" id="SM00116">
    <property type="entry name" value="CBS"/>
    <property type="match status" value="2"/>
</dbReference>
<dbReference type="InterPro" id="IPR035474">
    <property type="entry name" value="SIS_Kpsf"/>
</dbReference>
<keyword evidence="10" id="KW-0413">Isomerase</keyword>
<keyword evidence="11" id="KW-1185">Reference proteome</keyword>
<accession>A0A840C9V8</accession>
<feature type="site" description="Catalytically relevant" evidence="6">
    <location>
        <position position="204"/>
    </location>
</feature>
<feature type="site" description="Catalytically relevant" evidence="6">
    <location>
        <position position="122"/>
    </location>
</feature>
<evidence type="ECO:0000256" key="1">
    <source>
        <dbReference type="ARBA" id="ARBA00008165"/>
    </source>
</evidence>